<keyword evidence="1" id="KW-0472">Membrane</keyword>
<accession>A0A645GYB1</accession>
<evidence type="ECO:0000256" key="1">
    <source>
        <dbReference type="SAM" id="Phobius"/>
    </source>
</evidence>
<name>A0A645GYB1_9ZZZZ</name>
<keyword evidence="1" id="KW-0812">Transmembrane</keyword>
<protein>
    <submittedName>
        <fullName evidence="2">Uncharacterized protein</fullName>
    </submittedName>
</protein>
<comment type="caution">
    <text evidence="2">The sequence shown here is derived from an EMBL/GenBank/DDBJ whole genome shotgun (WGS) entry which is preliminary data.</text>
</comment>
<evidence type="ECO:0000313" key="2">
    <source>
        <dbReference type="EMBL" id="MPN31805.1"/>
    </source>
</evidence>
<reference evidence="2" key="1">
    <citation type="submission" date="2019-08" db="EMBL/GenBank/DDBJ databases">
        <authorList>
            <person name="Kucharzyk K."/>
            <person name="Murdoch R.W."/>
            <person name="Higgins S."/>
            <person name="Loffler F."/>
        </authorList>
    </citation>
    <scope>NUCLEOTIDE SEQUENCE</scope>
</reference>
<dbReference type="EMBL" id="VSSQ01083502">
    <property type="protein sequence ID" value="MPN31805.1"/>
    <property type="molecule type" value="Genomic_DNA"/>
</dbReference>
<keyword evidence="1" id="KW-1133">Transmembrane helix</keyword>
<organism evidence="2">
    <name type="scientific">bioreactor metagenome</name>
    <dbReference type="NCBI Taxonomy" id="1076179"/>
    <lineage>
        <taxon>unclassified sequences</taxon>
        <taxon>metagenomes</taxon>
        <taxon>ecological metagenomes</taxon>
    </lineage>
</organism>
<sequence length="78" mass="9209">MCFQTAVIVFDFRKSVVRNERIPVFAHITAVLFLFYNTVFILFSYCVLLSKNVVNALTFRKHEKVFFLGNLATYLFYI</sequence>
<dbReference type="AlphaFoldDB" id="A0A645GYB1"/>
<gene>
    <name evidence="2" type="ORF">SDC9_179280</name>
</gene>
<proteinExistence type="predicted"/>
<feature type="transmembrane region" description="Helical" evidence="1">
    <location>
        <begin position="24"/>
        <end position="50"/>
    </location>
</feature>